<evidence type="ECO:0000313" key="2">
    <source>
        <dbReference type="Proteomes" id="UP000814140"/>
    </source>
</evidence>
<reference evidence="1" key="1">
    <citation type="submission" date="2021-03" db="EMBL/GenBank/DDBJ databases">
        <authorList>
            <consortium name="DOE Joint Genome Institute"/>
            <person name="Ahrendt S."/>
            <person name="Looney B.P."/>
            <person name="Miyauchi S."/>
            <person name="Morin E."/>
            <person name="Drula E."/>
            <person name="Courty P.E."/>
            <person name="Chicoki N."/>
            <person name="Fauchery L."/>
            <person name="Kohler A."/>
            <person name="Kuo A."/>
            <person name="Labutti K."/>
            <person name="Pangilinan J."/>
            <person name="Lipzen A."/>
            <person name="Riley R."/>
            <person name="Andreopoulos W."/>
            <person name="He G."/>
            <person name="Johnson J."/>
            <person name="Barry K.W."/>
            <person name="Grigoriev I.V."/>
            <person name="Nagy L."/>
            <person name="Hibbett D."/>
            <person name="Henrissat B."/>
            <person name="Matheny P.B."/>
            <person name="Labbe J."/>
            <person name="Martin F."/>
        </authorList>
    </citation>
    <scope>NUCLEOTIDE SEQUENCE</scope>
    <source>
        <strain evidence="1">HHB10654</strain>
    </source>
</reference>
<gene>
    <name evidence="1" type="ORF">BV25DRAFT_91939</name>
</gene>
<dbReference type="Proteomes" id="UP000814140">
    <property type="component" value="Unassembled WGS sequence"/>
</dbReference>
<dbReference type="EMBL" id="MU277187">
    <property type="protein sequence ID" value="KAI0069082.1"/>
    <property type="molecule type" value="Genomic_DNA"/>
</dbReference>
<reference evidence="1" key="2">
    <citation type="journal article" date="2022" name="New Phytol.">
        <title>Evolutionary transition to the ectomycorrhizal habit in the genomes of a hyperdiverse lineage of mushroom-forming fungi.</title>
        <authorList>
            <person name="Looney B."/>
            <person name="Miyauchi S."/>
            <person name="Morin E."/>
            <person name="Drula E."/>
            <person name="Courty P.E."/>
            <person name="Kohler A."/>
            <person name="Kuo A."/>
            <person name="LaButti K."/>
            <person name="Pangilinan J."/>
            <person name="Lipzen A."/>
            <person name="Riley R."/>
            <person name="Andreopoulos W."/>
            <person name="He G."/>
            <person name="Johnson J."/>
            <person name="Nolan M."/>
            <person name="Tritt A."/>
            <person name="Barry K.W."/>
            <person name="Grigoriev I.V."/>
            <person name="Nagy L.G."/>
            <person name="Hibbett D."/>
            <person name="Henrissat B."/>
            <person name="Matheny P.B."/>
            <person name="Labbe J."/>
            <person name="Martin F.M."/>
        </authorList>
    </citation>
    <scope>NUCLEOTIDE SEQUENCE</scope>
    <source>
        <strain evidence="1">HHB10654</strain>
    </source>
</reference>
<comment type="caution">
    <text evidence="1">The sequence shown here is derived from an EMBL/GenBank/DDBJ whole genome shotgun (WGS) entry which is preliminary data.</text>
</comment>
<organism evidence="1 2">
    <name type="scientific">Artomyces pyxidatus</name>
    <dbReference type="NCBI Taxonomy" id="48021"/>
    <lineage>
        <taxon>Eukaryota</taxon>
        <taxon>Fungi</taxon>
        <taxon>Dikarya</taxon>
        <taxon>Basidiomycota</taxon>
        <taxon>Agaricomycotina</taxon>
        <taxon>Agaricomycetes</taxon>
        <taxon>Russulales</taxon>
        <taxon>Auriscalpiaceae</taxon>
        <taxon>Artomyces</taxon>
    </lineage>
</organism>
<protein>
    <submittedName>
        <fullName evidence="1">Uncharacterized protein</fullName>
    </submittedName>
</protein>
<evidence type="ECO:0000313" key="1">
    <source>
        <dbReference type="EMBL" id="KAI0069082.1"/>
    </source>
</evidence>
<proteinExistence type="predicted"/>
<accession>A0ACB8TKU5</accession>
<name>A0ACB8TKU5_9AGAM</name>
<keyword evidence="2" id="KW-1185">Reference proteome</keyword>
<sequence>MSTPVTPSLIEWVQSHLNDIYTAPTEDAFHAAVGAYLSPNAEIYVNEQKMTRAEKEDRILAQWHAANRVSVKWENAIEVPKDEGLGGFPTGLVGGFYVVTHTMKIRIRAGPMQYYTAVAIQARIEQDPSIQPDEHGDRRRVVYLYETEADKRAPTFIHPVPPKAEAEQMQ</sequence>